<evidence type="ECO:0000259" key="9">
    <source>
        <dbReference type="PROSITE" id="PS51007"/>
    </source>
</evidence>
<dbReference type="EMBL" id="JAZHBO010000002">
    <property type="protein sequence ID" value="MEF2155962.1"/>
    <property type="molecule type" value="Genomic_DNA"/>
</dbReference>
<accession>A0ABU7V2A9</accession>
<evidence type="ECO:0000256" key="4">
    <source>
        <dbReference type="ARBA" id="ARBA00022982"/>
    </source>
</evidence>
<sequence>MTLNITAKSLLSALLLSAALTACSSQESAETAAKGEHAEEAAEHAIKSSSAGLPDGRVAEGEKLANSTDTPSKQSCIECHGKEGAAPIDPTYPTLAGQYADYLEYAITSYRDGRRDQAVMKGQVGHLNDQQVADLAAYFASRKGNITDLSHVE</sequence>
<dbReference type="Proteomes" id="UP001356170">
    <property type="component" value="Unassembled WGS sequence"/>
</dbReference>
<name>A0ABU7V2A9_9GAMM</name>
<keyword evidence="3 6" id="KW-0479">Metal-binding</keyword>
<keyword evidence="1" id="KW-0813">Transport</keyword>
<dbReference type="SUPFAM" id="SSF46626">
    <property type="entry name" value="Cytochrome c"/>
    <property type="match status" value="1"/>
</dbReference>
<protein>
    <submittedName>
        <fullName evidence="10">Cytochrome c</fullName>
    </submittedName>
</protein>
<dbReference type="Pfam" id="PF00034">
    <property type="entry name" value="Cytochrom_C"/>
    <property type="match status" value="1"/>
</dbReference>
<keyword evidence="8" id="KW-0732">Signal</keyword>
<proteinExistence type="predicted"/>
<dbReference type="PROSITE" id="PS51007">
    <property type="entry name" value="CYTC"/>
    <property type="match status" value="1"/>
</dbReference>
<dbReference type="InterPro" id="IPR050597">
    <property type="entry name" value="Cytochrome_c_Oxidase_Subunit"/>
</dbReference>
<comment type="caution">
    <text evidence="10">The sequence shown here is derived from an EMBL/GenBank/DDBJ whole genome shotgun (WGS) entry which is preliminary data.</text>
</comment>
<evidence type="ECO:0000256" key="8">
    <source>
        <dbReference type="SAM" id="SignalP"/>
    </source>
</evidence>
<evidence type="ECO:0000313" key="10">
    <source>
        <dbReference type="EMBL" id="MEF2155962.1"/>
    </source>
</evidence>
<evidence type="ECO:0000256" key="2">
    <source>
        <dbReference type="ARBA" id="ARBA00022617"/>
    </source>
</evidence>
<dbReference type="Gene3D" id="1.10.760.10">
    <property type="entry name" value="Cytochrome c-like domain"/>
    <property type="match status" value="1"/>
</dbReference>
<feature type="chain" id="PRO_5046434338" evidence="8">
    <location>
        <begin position="25"/>
        <end position="153"/>
    </location>
</feature>
<gene>
    <name evidence="10" type="ORF">V3390_06920</name>
</gene>
<dbReference type="RefSeq" id="WP_331703911.1">
    <property type="nucleotide sequence ID" value="NZ_JAZHBO010000002.1"/>
</dbReference>
<reference evidence="10 11" key="1">
    <citation type="submission" date="2024-01" db="EMBL/GenBank/DDBJ databases">
        <title>Novel species of the genus Luteimonas isolated from rivers.</title>
        <authorList>
            <person name="Lu H."/>
        </authorList>
    </citation>
    <scope>NUCLEOTIDE SEQUENCE [LARGE SCALE GENOMIC DNA]</scope>
    <source>
        <strain evidence="10 11">FXH3W</strain>
    </source>
</reference>
<feature type="signal peptide" evidence="8">
    <location>
        <begin position="1"/>
        <end position="24"/>
    </location>
</feature>
<feature type="domain" description="Cytochrome c" evidence="9">
    <location>
        <begin position="56"/>
        <end position="143"/>
    </location>
</feature>
<dbReference type="InterPro" id="IPR036909">
    <property type="entry name" value="Cyt_c-like_dom_sf"/>
</dbReference>
<feature type="compositionally biased region" description="Polar residues" evidence="7">
    <location>
        <begin position="65"/>
        <end position="75"/>
    </location>
</feature>
<feature type="region of interest" description="Disordered" evidence="7">
    <location>
        <begin position="44"/>
        <end position="75"/>
    </location>
</feature>
<keyword evidence="2 6" id="KW-0349">Heme</keyword>
<evidence type="ECO:0000256" key="6">
    <source>
        <dbReference type="PROSITE-ProRule" id="PRU00433"/>
    </source>
</evidence>
<keyword evidence="5 6" id="KW-0408">Iron</keyword>
<dbReference type="PANTHER" id="PTHR33751:SF9">
    <property type="entry name" value="CYTOCHROME C4"/>
    <property type="match status" value="1"/>
</dbReference>
<keyword evidence="11" id="KW-1185">Reference proteome</keyword>
<dbReference type="InterPro" id="IPR009056">
    <property type="entry name" value="Cyt_c-like_dom"/>
</dbReference>
<evidence type="ECO:0000256" key="1">
    <source>
        <dbReference type="ARBA" id="ARBA00022448"/>
    </source>
</evidence>
<evidence type="ECO:0000256" key="3">
    <source>
        <dbReference type="ARBA" id="ARBA00022723"/>
    </source>
</evidence>
<organism evidence="10 11">
    <name type="scientific">Aquilutibacter rugosus</name>
    <dbReference type="NCBI Taxonomy" id="3115820"/>
    <lineage>
        <taxon>Bacteria</taxon>
        <taxon>Pseudomonadati</taxon>
        <taxon>Pseudomonadota</taxon>
        <taxon>Gammaproteobacteria</taxon>
        <taxon>Lysobacterales</taxon>
        <taxon>Lysobacteraceae</taxon>
        <taxon>Aquilutibacter</taxon>
    </lineage>
</organism>
<keyword evidence="4" id="KW-0249">Electron transport</keyword>
<evidence type="ECO:0000256" key="7">
    <source>
        <dbReference type="SAM" id="MobiDB-lite"/>
    </source>
</evidence>
<evidence type="ECO:0000256" key="5">
    <source>
        <dbReference type="ARBA" id="ARBA00023004"/>
    </source>
</evidence>
<dbReference type="PANTHER" id="PTHR33751">
    <property type="entry name" value="CBB3-TYPE CYTOCHROME C OXIDASE SUBUNIT FIXP"/>
    <property type="match status" value="1"/>
</dbReference>
<evidence type="ECO:0000313" key="11">
    <source>
        <dbReference type="Proteomes" id="UP001356170"/>
    </source>
</evidence>